<keyword evidence="2" id="KW-1185">Reference proteome</keyword>
<comment type="caution">
    <text evidence="1">The sequence shown here is derived from an EMBL/GenBank/DDBJ whole genome shotgun (WGS) entry which is preliminary data.</text>
</comment>
<sequence length="276" mass="32210">MDVQLASGIYIGLLQHARWKPTLHQFSYSVFMAYVDLDEIPTLCSRSRFWSCQGFAPFWIRRQDYFGNPELSLKQAVIEKVQQSLGFVPTGPIRMLTNPRCFGLRMNPITLFYVFDASGTKLDAILAEVTNTPWDNRHVYSIDYRQQAMEQPQEFSKALHVSPFMQMQQKYRLKSNLPDKGLRIRLQNIAVSDAMQREELGKDRKTFEATLQLSRAECTSAVLNSMMWRFPWMTAKVLGGIYWQALKLWLKGARFYNSPKQNNQQEKFVNDVEQRL</sequence>
<protein>
    <submittedName>
        <fullName evidence="1">DUF1365 domain-containing protein</fullName>
    </submittedName>
</protein>
<dbReference type="PANTHER" id="PTHR33973:SF4">
    <property type="entry name" value="OS07G0153300 PROTEIN"/>
    <property type="match status" value="1"/>
</dbReference>
<organism evidence="1 2">
    <name type="scientific">Simiduia curdlanivorans</name>
    <dbReference type="NCBI Taxonomy" id="1492769"/>
    <lineage>
        <taxon>Bacteria</taxon>
        <taxon>Pseudomonadati</taxon>
        <taxon>Pseudomonadota</taxon>
        <taxon>Gammaproteobacteria</taxon>
        <taxon>Cellvibrionales</taxon>
        <taxon>Cellvibrionaceae</taxon>
        <taxon>Simiduia</taxon>
    </lineage>
</organism>
<evidence type="ECO:0000313" key="1">
    <source>
        <dbReference type="EMBL" id="MFC4362219.1"/>
    </source>
</evidence>
<dbReference type="RefSeq" id="WP_290265561.1">
    <property type="nucleotide sequence ID" value="NZ_JAUFQG010000006.1"/>
</dbReference>
<dbReference type="InterPro" id="IPR010775">
    <property type="entry name" value="DUF1365"/>
</dbReference>
<accession>A0ABV8V430</accession>
<reference evidence="2" key="1">
    <citation type="journal article" date="2019" name="Int. J. Syst. Evol. Microbiol.">
        <title>The Global Catalogue of Microorganisms (GCM) 10K type strain sequencing project: providing services to taxonomists for standard genome sequencing and annotation.</title>
        <authorList>
            <consortium name="The Broad Institute Genomics Platform"/>
            <consortium name="The Broad Institute Genome Sequencing Center for Infectious Disease"/>
            <person name="Wu L."/>
            <person name="Ma J."/>
        </authorList>
    </citation>
    <scope>NUCLEOTIDE SEQUENCE [LARGE SCALE GENOMIC DNA]</scope>
    <source>
        <strain evidence="2">CECT 8570</strain>
    </source>
</reference>
<evidence type="ECO:0000313" key="2">
    <source>
        <dbReference type="Proteomes" id="UP001595840"/>
    </source>
</evidence>
<dbReference type="PANTHER" id="PTHR33973">
    <property type="entry name" value="OS07G0153300 PROTEIN"/>
    <property type="match status" value="1"/>
</dbReference>
<name>A0ABV8V430_9GAMM</name>
<dbReference type="Pfam" id="PF07103">
    <property type="entry name" value="DUF1365"/>
    <property type="match status" value="1"/>
</dbReference>
<proteinExistence type="predicted"/>
<dbReference type="Proteomes" id="UP001595840">
    <property type="component" value="Unassembled WGS sequence"/>
</dbReference>
<gene>
    <name evidence="1" type="ORF">ACFOX3_07895</name>
</gene>
<dbReference type="EMBL" id="JBHSCX010000005">
    <property type="protein sequence ID" value="MFC4362219.1"/>
    <property type="molecule type" value="Genomic_DNA"/>
</dbReference>